<proteinExistence type="predicted"/>
<evidence type="ECO:0000313" key="2">
    <source>
        <dbReference type="Proteomes" id="UP000492821"/>
    </source>
</evidence>
<dbReference type="Proteomes" id="UP000492821">
    <property type="component" value="Unassembled WGS sequence"/>
</dbReference>
<reference evidence="3" key="2">
    <citation type="submission" date="2020-10" db="UniProtKB">
        <authorList>
            <consortium name="WormBaseParasite"/>
        </authorList>
    </citation>
    <scope>IDENTIFICATION</scope>
</reference>
<accession>A0A7E4W1P0</accession>
<keyword evidence="2" id="KW-1185">Reference proteome</keyword>
<sequence length="91" mass="10462">MPSNFRADLEMCRKAVKEILDARETKTNEEKIDEAMVAVGDETGLKRDIDSNEESSEEEEDDDDNEDGKDGEFFVTIYEKEGSLHRSMRKL</sequence>
<evidence type="ECO:0000313" key="3">
    <source>
        <dbReference type="WBParaSite" id="Pan_g6212.t1"/>
    </source>
</evidence>
<feature type="compositionally biased region" description="Acidic residues" evidence="1">
    <location>
        <begin position="51"/>
        <end position="67"/>
    </location>
</feature>
<reference evidence="2" key="1">
    <citation type="journal article" date="2013" name="Genetics">
        <title>The draft genome and transcriptome of Panagrellus redivivus are shaped by the harsh demands of a free-living lifestyle.</title>
        <authorList>
            <person name="Srinivasan J."/>
            <person name="Dillman A.R."/>
            <person name="Macchietto M.G."/>
            <person name="Heikkinen L."/>
            <person name="Lakso M."/>
            <person name="Fracchia K.M."/>
            <person name="Antoshechkin I."/>
            <person name="Mortazavi A."/>
            <person name="Wong G."/>
            <person name="Sternberg P.W."/>
        </authorList>
    </citation>
    <scope>NUCLEOTIDE SEQUENCE [LARGE SCALE GENOMIC DNA]</scope>
    <source>
        <strain evidence="2">MT8872</strain>
    </source>
</reference>
<name>A0A7E4W1P0_PANRE</name>
<dbReference type="AlphaFoldDB" id="A0A7E4W1P0"/>
<dbReference type="WBParaSite" id="Pan_g6212.t1">
    <property type="protein sequence ID" value="Pan_g6212.t1"/>
    <property type="gene ID" value="Pan_g6212"/>
</dbReference>
<feature type="region of interest" description="Disordered" evidence="1">
    <location>
        <begin position="38"/>
        <end position="72"/>
    </location>
</feature>
<evidence type="ECO:0000256" key="1">
    <source>
        <dbReference type="SAM" id="MobiDB-lite"/>
    </source>
</evidence>
<organism evidence="2 3">
    <name type="scientific">Panagrellus redivivus</name>
    <name type="common">Microworm</name>
    <dbReference type="NCBI Taxonomy" id="6233"/>
    <lineage>
        <taxon>Eukaryota</taxon>
        <taxon>Metazoa</taxon>
        <taxon>Ecdysozoa</taxon>
        <taxon>Nematoda</taxon>
        <taxon>Chromadorea</taxon>
        <taxon>Rhabditida</taxon>
        <taxon>Tylenchina</taxon>
        <taxon>Panagrolaimomorpha</taxon>
        <taxon>Panagrolaimoidea</taxon>
        <taxon>Panagrolaimidae</taxon>
        <taxon>Panagrellus</taxon>
    </lineage>
</organism>
<protein>
    <submittedName>
        <fullName evidence="3">Envelope-like protein</fullName>
    </submittedName>
</protein>